<evidence type="ECO:0000313" key="2">
    <source>
        <dbReference type="Proteomes" id="UP000271974"/>
    </source>
</evidence>
<keyword evidence="2" id="KW-1185">Reference proteome</keyword>
<organism evidence="1 2">
    <name type="scientific">Elysia chlorotica</name>
    <name type="common">Eastern emerald elysia</name>
    <name type="synonym">Sea slug</name>
    <dbReference type="NCBI Taxonomy" id="188477"/>
    <lineage>
        <taxon>Eukaryota</taxon>
        <taxon>Metazoa</taxon>
        <taxon>Spiralia</taxon>
        <taxon>Lophotrochozoa</taxon>
        <taxon>Mollusca</taxon>
        <taxon>Gastropoda</taxon>
        <taxon>Heterobranchia</taxon>
        <taxon>Euthyneura</taxon>
        <taxon>Panpulmonata</taxon>
        <taxon>Sacoglossa</taxon>
        <taxon>Placobranchoidea</taxon>
        <taxon>Plakobranchidae</taxon>
        <taxon>Elysia</taxon>
    </lineage>
</organism>
<protein>
    <submittedName>
        <fullName evidence="1">Uncharacterized protein</fullName>
    </submittedName>
</protein>
<gene>
    <name evidence="1" type="ORF">EGW08_017456</name>
</gene>
<comment type="caution">
    <text evidence="1">The sequence shown here is derived from an EMBL/GenBank/DDBJ whole genome shotgun (WGS) entry which is preliminary data.</text>
</comment>
<accession>A0A3S1B4E2</accession>
<dbReference type="Proteomes" id="UP000271974">
    <property type="component" value="Unassembled WGS sequence"/>
</dbReference>
<proteinExistence type="predicted"/>
<evidence type="ECO:0000313" key="1">
    <source>
        <dbReference type="EMBL" id="RUS74789.1"/>
    </source>
</evidence>
<dbReference type="AlphaFoldDB" id="A0A3S1B4E2"/>
<sequence length="163" mass="18491">MNESLTTISRVLKLVCAREQPAGANPWLCGLRDGDQRVPGLLCVLRHPHPGSGHRLQRQPAHHLTCRLLWHCGRFRHEGARAVPGRLPRDHLQVCPDLRLLHLPQQELTPLTAGHHARPDREGWHHWSLGNHRHIPSSWNTNISIFGSMYDPQPSHVSLANLD</sequence>
<name>A0A3S1B4E2_ELYCH</name>
<reference evidence="1 2" key="1">
    <citation type="submission" date="2019-01" db="EMBL/GenBank/DDBJ databases">
        <title>A draft genome assembly of the solar-powered sea slug Elysia chlorotica.</title>
        <authorList>
            <person name="Cai H."/>
            <person name="Li Q."/>
            <person name="Fang X."/>
            <person name="Li J."/>
            <person name="Curtis N.E."/>
            <person name="Altenburger A."/>
            <person name="Shibata T."/>
            <person name="Feng M."/>
            <person name="Maeda T."/>
            <person name="Schwartz J.A."/>
            <person name="Shigenobu S."/>
            <person name="Lundholm N."/>
            <person name="Nishiyama T."/>
            <person name="Yang H."/>
            <person name="Hasebe M."/>
            <person name="Li S."/>
            <person name="Pierce S.K."/>
            <person name="Wang J."/>
        </authorList>
    </citation>
    <scope>NUCLEOTIDE SEQUENCE [LARGE SCALE GENOMIC DNA]</scope>
    <source>
        <strain evidence="1">EC2010</strain>
        <tissue evidence="1">Whole organism of an adult</tissue>
    </source>
</reference>
<dbReference type="EMBL" id="RQTK01000800">
    <property type="protein sequence ID" value="RUS74789.1"/>
    <property type="molecule type" value="Genomic_DNA"/>
</dbReference>